<gene>
    <name evidence="4" type="ORF">VNO80_22600</name>
</gene>
<dbReference type="CDD" id="cd23837">
    <property type="entry name" value="UBCc_UBE2O"/>
    <property type="match status" value="1"/>
</dbReference>
<dbReference type="Pfam" id="PF00179">
    <property type="entry name" value="UQ_con"/>
    <property type="match status" value="1"/>
</dbReference>
<dbReference type="SUPFAM" id="SSF54495">
    <property type="entry name" value="UBC-like"/>
    <property type="match status" value="1"/>
</dbReference>
<evidence type="ECO:0000256" key="1">
    <source>
        <dbReference type="ARBA" id="ARBA00022679"/>
    </source>
</evidence>
<dbReference type="PROSITE" id="PS50127">
    <property type="entry name" value="UBC_2"/>
    <property type="match status" value="1"/>
</dbReference>
<name>A0AAN9QV14_PHACN</name>
<keyword evidence="2" id="KW-0833">Ubl conjugation pathway</keyword>
<dbReference type="Proteomes" id="UP001374584">
    <property type="component" value="Unassembled WGS sequence"/>
</dbReference>
<accession>A0AAN9QV14</accession>
<comment type="caution">
    <text evidence="4">The sequence shown here is derived from an EMBL/GenBank/DDBJ whole genome shotgun (WGS) entry which is preliminary data.</text>
</comment>
<dbReference type="AlphaFoldDB" id="A0AAN9QV14"/>
<evidence type="ECO:0000256" key="2">
    <source>
        <dbReference type="ARBA" id="ARBA00022786"/>
    </source>
</evidence>
<sequence length="353" mass="40923">MDLFPVKKQQSEKPMDAEKTKDFERFDVVMDDTDHRFRDSNDGKSFNDSRSSLYKTIMREWKILEKNLPESIYVRAYERRIDLMRAVIVGAKGTPYHDGLFFFDIVFPLDYPKHPPRLHYHSFGYRLNPNLYSNGRVCLSLLNTWFGKKTERWDPSESTMLQVLLSIQALVLNDKPFFNEPGVEGLASFLPNLEKKSCVYNERAYFSTCKTTSQLLRRPPRNFEEFVSCHFRQRAARIIEANRQYVSGRVRVGYYLCESAPSSSSGVYVSQEFKHLMKDFSPGFVHTLRRNDSPSDGVVGLGYTAGYFVVRWDDADNDSIEESESKGGGFFKTVMDKIKKSFGWKKNIGKINQ</sequence>
<evidence type="ECO:0000313" key="5">
    <source>
        <dbReference type="Proteomes" id="UP001374584"/>
    </source>
</evidence>
<dbReference type="PANTHER" id="PTHR46116:SF19">
    <property type="entry name" value="UBIQUITIN-CONJUGATING ENZYME FAMILY PROTEIN"/>
    <property type="match status" value="1"/>
</dbReference>
<dbReference type="SMART" id="SM00212">
    <property type="entry name" value="UBCc"/>
    <property type="match status" value="1"/>
</dbReference>
<dbReference type="InterPro" id="IPR016135">
    <property type="entry name" value="UBQ-conjugating_enzyme/RWD"/>
</dbReference>
<dbReference type="EMBL" id="JAYMYR010000008">
    <property type="protein sequence ID" value="KAK7348051.1"/>
    <property type="molecule type" value="Genomic_DNA"/>
</dbReference>
<dbReference type="InterPro" id="IPR000608">
    <property type="entry name" value="UBC"/>
</dbReference>
<dbReference type="Gene3D" id="3.10.110.10">
    <property type="entry name" value="Ubiquitin Conjugating Enzyme"/>
    <property type="match status" value="1"/>
</dbReference>
<protein>
    <recommendedName>
        <fullName evidence="3">UBC core domain-containing protein</fullName>
    </recommendedName>
</protein>
<evidence type="ECO:0000313" key="4">
    <source>
        <dbReference type="EMBL" id="KAK7348051.1"/>
    </source>
</evidence>
<keyword evidence="5" id="KW-1185">Reference proteome</keyword>
<feature type="domain" description="UBC core" evidence="3">
    <location>
        <begin position="52"/>
        <end position="211"/>
    </location>
</feature>
<reference evidence="4 5" key="1">
    <citation type="submission" date="2024-01" db="EMBL/GenBank/DDBJ databases">
        <title>The genomes of 5 underutilized Papilionoideae crops provide insights into root nodulation and disease resistanc.</title>
        <authorList>
            <person name="Jiang F."/>
        </authorList>
    </citation>
    <scope>NUCLEOTIDE SEQUENCE [LARGE SCALE GENOMIC DNA]</scope>
    <source>
        <strain evidence="4">JINMINGXINNONG_FW02</strain>
        <tissue evidence="4">Leaves</tissue>
    </source>
</reference>
<organism evidence="4 5">
    <name type="scientific">Phaseolus coccineus</name>
    <name type="common">Scarlet runner bean</name>
    <name type="synonym">Phaseolus multiflorus</name>
    <dbReference type="NCBI Taxonomy" id="3886"/>
    <lineage>
        <taxon>Eukaryota</taxon>
        <taxon>Viridiplantae</taxon>
        <taxon>Streptophyta</taxon>
        <taxon>Embryophyta</taxon>
        <taxon>Tracheophyta</taxon>
        <taxon>Spermatophyta</taxon>
        <taxon>Magnoliopsida</taxon>
        <taxon>eudicotyledons</taxon>
        <taxon>Gunneridae</taxon>
        <taxon>Pentapetalae</taxon>
        <taxon>rosids</taxon>
        <taxon>fabids</taxon>
        <taxon>Fabales</taxon>
        <taxon>Fabaceae</taxon>
        <taxon>Papilionoideae</taxon>
        <taxon>50 kb inversion clade</taxon>
        <taxon>NPAAA clade</taxon>
        <taxon>indigoferoid/millettioid clade</taxon>
        <taxon>Phaseoleae</taxon>
        <taxon>Phaseolus</taxon>
    </lineage>
</organism>
<dbReference type="FunFam" id="3.10.110.10:FF:000133">
    <property type="entry name" value="Putative ubiquitin-conjugating enzyme E2 38"/>
    <property type="match status" value="1"/>
</dbReference>
<dbReference type="PANTHER" id="PTHR46116">
    <property type="entry name" value="(E3-INDEPENDENT) E2 UBIQUITIN-CONJUGATING ENZYME"/>
    <property type="match status" value="1"/>
</dbReference>
<proteinExistence type="predicted"/>
<keyword evidence="1" id="KW-0808">Transferase</keyword>
<evidence type="ECO:0000259" key="3">
    <source>
        <dbReference type="PROSITE" id="PS50127"/>
    </source>
</evidence>
<dbReference type="GO" id="GO:0061631">
    <property type="term" value="F:ubiquitin conjugating enzyme activity"/>
    <property type="evidence" value="ECO:0007669"/>
    <property type="project" value="TreeGrafter"/>
</dbReference>